<dbReference type="SUPFAM" id="SSF101960">
    <property type="entry name" value="Stabilizer of iron transporter SufD"/>
    <property type="match status" value="1"/>
</dbReference>
<dbReference type="InterPro" id="IPR037284">
    <property type="entry name" value="SUF_FeS_clus_asmbl_SufBD_sf"/>
</dbReference>
<dbReference type="InterPro" id="IPR000825">
    <property type="entry name" value="SUF_FeS_clus_asmbl_SufBD_core"/>
</dbReference>
<gene>
    <name evidence="2" type="ORF">HYH03_008285</name>
</gene>
<evidence type="ECO:0000259" key="1">
    <source>
        <dbReference type="Pfam" id="PF01458"/>
    </source>
</evidence>
<keyword evidence="3" id="KW-1185">Reference proteome</keyword>
<dbReference type="PANTHER" id="PTHR43575:SF1">
    <property type="entry name" value="PROTEIN ABCI7, CHLOROPLASTIC"/>
    <property type="match status" value="1"/>
</dbReference>
<dbReference type="Proteomes" id="UP000612055">
    <property type="component" value="Unassembled WGS sequence"/>
</dbReference>
<proteinExistence type="predicted"/>
<protein>
    <recommendedName>
        <fullName evidence="1">SUF system FeS cluster assembly SufBD core domain-containing protein</fullName>
    </recommendedName>
</protein>
<sequence length="486" mass="50817">MQASIGGRCAPSVAGKRISTRVQNPYVRPASKSCRSAAVASAQTAPEDKWLARTVKEVPTPAGLATLRAESTAALATLRMPSTRNEDYRFTDITPVLRTNVQPAPAGAAVSKELVAKHALAGAVATVVVVDGVLRLELSSGLDALPGGVYVGPASGAPPAVVEKMGSLSRSRGGPFAVLNGALAPDCLVVSVGAGRELGPVHVLHLASAAPPAGDSAPASAPRSLVHLGPLSVGELVEEFVGLGPAADAGRYLTLGVTEVLLEQQAQMKHSYVQREATGAFHFKGTLVRQAERSQYSFVEAAVGGAIARHDLTIQQAGPETVTEMGHFLLCGPSQLHDLHSRLTLDHPHGTANQLHKCIVSHATGRGVFDGNVKVNQAAQKTDAGQLSRNLLLVPLATVNVKPNLQIIADDVKCTHGCAVSDLRDEELFYFRARGISAEAARQALVSSFGAEVVQRIGHPELVKRVREDVGRTLASVELFATATQA</sequence>
<evidence type="ECO:0000313" key="3">
    <source>
        <dbReference type="Proteomes" id="UP000612055"/>
    </source>
</evidence>
<dbReference type="EMBL" id="JAEHOE010000037">
    <property type="protein sequence ID" value="KAG2493468.1"/>
    <property type="molecule type" value="Genomic_DNA"/>
</dbReference>
<dbReference type="OrthoDB" id="2510at2759"/>
<accession>A0A836BZJ4</accession>
<name>A0A836BZJ4_9CHLO</name>
<organism evidence="2 3">
    <name type="scientific">Edaphochlamys debaryana</name>
    <dbReference type="NCBI Taxonomy" id="47281"/>
    <lineage>
        <taxon>Eukaryota</taxon>
        <taxon>Viridiplantae</taxon>
        <taxon>Chlorophyta</taxon>
        <taxon>core chlorophytes</taxon>
        <taxon>Chlorophyceae</taxon>
        <taxon>CS clade</taxon>
        <taxon>Chlamydomonadales</taxon>
        <taxon>Chlamydomonadales incertae sedis</taxon>
        <taxon>Edaphochlamys</taxon>
    </lineage>
</organism>
<dbReference type="InterPro" id="IPR055346">
    <property type="entry name" value="Fe-S_cluster_assembly_SufBD"/>
</dbReference>
<reference evidence="2" key="1">
    <citation type="journal article" date="2020" name="bioRxiv">
        <title>Comparative genomics of Chlamydomonas.</title>
        <authorList>
            <person name="Craig R.J."/>
            <person name="Hasan A.R."/>
            <person name="Ness R.W."/>
            <person name="Keightley P.D."/>
        </authorList>
    </citation>
    <scope>NUCLEOTIDE SEQUENCE</scope>
    <source>
        <strain evidence="2">CCAP 11/70</strain>
    </source>
</reference>
<evidence type="ECO:0000313" key="2">
    <source>
        <dbReference type="EMBL" id="KAG2493468.1"/>
    </source>
</evidence>
<feature type="domain" description="SUF system FeS cluster assembly SufBD core" evidence="1">
    <location>
        <begin position="218"/>
        <end position="449"/>
    </location>
</feature>
<dbReference type="Pfam" id="PF01458">
    <property type="entry name" value="SUFBD_core"/>
    <property type="match status" value="1"/>
</dbReference>
<dbReference type="PANTHER" id="PTHR43575">
    <property type="entry name" value="PROTEIN ABCI7, CHLOROPLASTIC"/>
    <property type="match status" value="1"/>
</dbReference>
<dbReference type="AlphaFoldDB" id="A0A836BZJ4"/>
<comment type="caution">
    <text evidence="2">The sequence shown here is derived from an EMBL/GenBank/DDBJ whole genome shotgun (WGS) entry which is preliminary data.</text>
</comment>
<dbReference type="GO" id="GO:0016226">
    <property type="term" value="P:iron-sulfur cluster assembly"/>
    <property type="evidence" value="ECO:0007669"/>
    <property type="project" value="InterPro"/>
</dbReference>